<evidence type="ECO:0000259" key="3">
    <source>
        <dbReference type="Pfam" id="PF03446"/>
    </source>
</evidence>
<dbReference type="InterPro" id="IPR008927">
    <property type="entry name" value="6-PGluconate_DH-like_C_sf"/>
</dbReference>
<dbReference type="OrthoDB" id="435038at2759"/>
<gene>
    <name evidence="4" type="ORF">ACJ73_06960</name>
</gene>
<protein>
    <recommendedName>
        <fullName evidence="3">6-phosphogluconate dehydrogenase NADP-binding domain-containing protein</fullName>
    </recommendedName>
</protein>
<dbReference type="SUPFAM" id="SSF51735">
    <property type="entry name" value="NAD(P)-binding Rossmann-fold domains"/>
    <property type="match status" value="1"/>
</dbReference>
<accession>A0A1J9PZF3</accession>
<proteinExistence type="inferred from homology"/>
<evidence type="ECO:0000256" key="1">
    <source>
        <dbReference type="ARBA" id="ARBA00007598"/>
    </source>
</evidence>
<name>A0A1J9PZF3_9EURO</name>
<feature type="region of interest" description="Disordered" evidence="2">
    <location>
        <begin position="1"/>
        <end position="25"/>
    </location>
</feature>
<evidence type="ECO:0000313" key="4">
    <source>
        <dbReference type="EMBL" id="OJD21696.1"/>
    </source>
</evidence>
<dbReference type="InterPro" id="IPR006115">
    <property type="entry name" value="6PGDH_NADP-bd"/>
</dbReference>
<dbReference type="GO" id="GO:0050661">
    <property type="term" value="F:NADP binding"/>
    <property type="evidence" value="ECO:0007669"/>
    <property type="project" value="InterPro"/>
</dbReference>
<dbReference type="PANTHER" id="PTHR43580">
    <property type="entry name" value="OXIDOREDUCTASE GLYR1-RELATED"/>
    <property type="match status" value="1"/>
</dbReference>
<dbReference type="Proteomes" id="UP000242791">
    <property type="component" value="Unassembled WGS sequence"/>
</dbReference>
<dbReference type="PANTHER" id="PTHR43580:SF8">
    <property type="entry name" value="6-PHOSPHOGLUCONATE DEHYDROGENASE NADP-BINDING DOMAIN-CONTAINING PROTEIN-RELATED"/>
    <property type="match status" value="1"/>
</dbReference>
<comment type="similarity">
    <text evidence="1">Belongs to the HIBADH-related family. NP60 subfamily.</text>
</comment>
<reference evidence="4 5" key="1">
    <citation type="submission" date="2015-08" db="EMBL/GenBank/DDBJ databases">
        <title>Emmonsia species relationships and genome sequence.</title>
        <authorList>
            <person name="Cuomo C.A."/>
            <person name="Schwartz I.S."/>
            <person name="Kenyon C."/>
            <person name="De Hoog G.S."/>
            <person name="Govender N.P."/>
            <person name="Botha A."/>
            <person name="Moreno L."/>
            <person name="De Vries M."/>
            <person name="Munoz J.F."/>
            <person name="Stielow J.B."/>
        </authorList>
    </citation>
    <scope>NUCLEOTIDE SEQUENCE [LARGE SCALE GENOMIC DNA]</scope>
    <source>
        <strain evidence="4 5">EI222</strain>
    </source>
</reference>
<dbReference type="STRING" id="1658174.A0A1J9PZF3"/>
<dbReference type="InterPro" id="IPR051265">
    <property type="entry name" value="HIBADH-related_NP60_sf"/>
</dbReference>
<feature type="region of interest" description="Disordered" evidence="2">
    <location>
        <begin position="169"/>
        <end position="188"/>
    </location>
</feature>
<keyword evidence="5" id="KW-1185">Reference proteome</keyword>
<dbReference type="Pfam" id="PF03446">
    <property type="entry name" value="NAD_binding_2"/>
    <property type="match status" value="1"/>
</dbReference>
<dbReference type="Gene3D" id="3.40.50.720">
    <property type="entry name" value="NAD(P)-binding Rossmann-like Domain"/>
    <property type="match status" value="1"/>
</dbReference>
<dbReference type="InterPro" id="IPR013328">
    <property type="entry name" value="6PGD_dom2"/>
</dbReference>
<comment type="caution">
    <text evidence="4">The sequence shown here is derived from an EMBL/GenBank/DDBJ whole genome shotgun (WGS) entry which is preliminary data.</text>
</comment>
<evidence type="ECO:0000313" key="5">
    <source>
        <dbReference type="Proteomes" id="UP000242791"/>
    </source>
</evidence>
<dbReference type="Gene3D" id="1.10.1040.10">
    <property type="entry name" value="N-(1-d-carboxylethyl)-l-norvaline Dehydrogenase, domain 2"/>
    <property type="match status" value="1"/>
</dbReference>
<dbReference type="SUPFAM" id="SSF48179">
    <property type="entry name" value="6-phosphogluconate dehydrogenase C-terminal domain-like"/>
    <property type="match status" value="1"/>
</dbReference>
<evidence type="ECO:0000256" key="2">
    <source>
        <dbReference type="SAM" id="MobiDB-lite"/>
    </source>
</evidence>
<sequence length="242" mass="25322">MAEQYTTNQTHFKSRGLSGTSSPNTPLQTPLIIYNRTQSRASDVASTLAKPVTIAPSITEAVGPSKIIFICLSDNNAVTETLQTAISNCSITGKIFVDCSTVHPDTARRVASLVESHGGLFVACPVFGNPRVADAGQLVFVLAGKRELVERGTPFCAGVMGRANLDLSTLPTGGSTGNDNDDEKEPAVDPGRASLLKILGNSLGLNMVDAVAEATTVAEKSGLGVDSLHSFLQLMYPGPYVA</sequence>
<organism evidence="4 5">
    <name type="scientific">Blastomyces percursus</name>
    <dbReference type="NCBI Taxonomy" id="1658174"/>
    <lineage>
        <taxon>Eukaryota</taxon>
        <taxon>Fungi</taxon>
        <taxon>Dikarya</taxon>
        <taxon>Ascomycota</taxon>
        <taxon>Pezizomycotina</taxon>
        <taxon>Eurotiomycetes</taxon>
        <taxon>Eurotiomycetidae</taxon>
        <taxon>Onygenales</taxon>
        <taxon>Ajellomycetaceae</taxon>
        <taxon>Blastomyces</taxon>
    </lineage>
</organism>
<feature type="domain" description="6-phosphogluconate dehydrogenase NADP-binding" evidence="3">
    <location>
        <begin position="31"/>
        <end position="155"/>
    </location>
</feature>
<dbReference type="InterPro" id="IPR036291">
    <property type="entry name" value="NAD(P)-bd_dom_sf"/>
</dbReference>
<dbReference type="AlphaFoldDB" id="A0A1J9PZF3"/>
<dbReference type="VEuPathDB" id="FungiDB:ACJ73_06960"/>
<dbReference type="EMBL" id="LGTZ01001316">
    <property type="protein sequence ID" value="OJD21696.1"/>
    <property type="molecule type" value="Genomic_DNA"/>
</dbReference>